<evidence type="ECO:0000313" key="1">
    <source>
        <dbReference type="EMBL" id="KAI3788217.1"/>
    </source>
</evidence>
<proteinExistence type="predicted"/>
<evidence type="ECO:0000313" key="2">
    <source>
        <dbReference type="Proteomes" id="UP001055811"/>
    </source>
</evidence>
<protein>
    <submittedName>
        <fullName evidence="1">Uncharacterized protein</fullName>
    </submittedName>
</protein>
<organism evidence="1 2">
    <name type="scientific">Cichorium intybus</name>
    <name type="common">Chicory</name>
    <dbReference type="NCBI Taxonomy" id="13427"/>
    <lineage>
        <taxon>Eukaryota</taxon>
        <taxon>Viridiplantae</taxon>
        <taxon>Streptophyta</taxon>
        <taxon>Embryophyta</taxon>
        <taxon>Tracheophyta</taxon>
        <taxon>Spermatophyta</taxon>
        <taxon>Magnoliopsida</taxon>
        <taxon>eudicotyledons</taxon>
        <taxon>Gunneridae</taxon>
        <taxon>Pentapetalae</taxon>
        <taxon>asterids</taxon>
        <taxon>campanulids</taxon>
        <taxon>Asterales</taxon>
        <taxon>Asteraceae</taxon>
        <taxon>Cichorioideae</taxon>
        <taxon>Cichorieae</taxon>
        <taxon>Cichoriinae</taxon>
        <taxon>Cichorium</taxon>
    </lineage>
</organism>
<dbReference type="EMBL" id="CM042009">
    <property type="protein sequence ID" value="KAI3788217.1"/>
    <property type="molecule type" value="Genomic_DNA"/>
</dbReference>
<keyword evidence="2" id="KW-1185">Reference proteome</keyword>
<comment type="caution">
    <text evidence="1">The sequence shown here is derived from an EMBL/GenBank/DDBJ whole genome shotgun (WGS) entry which is preliminary data.</text>
</comment>
<sequence length="241" mass="26479">MAMRELVTGGAECAVADSSSSSNPLGALANVLIVSSSQKGNAHINEDIIELKSMLQKEISLQKRAEEQIHNLRNSQFCPSEADANADVIKLQNLLDDETRQKQQLEEEVMLLQSRLSELSFGSGQKFANEESSGTSVEVEVVNGGSNGPSITEEEEPRGQRPLIFDQGNRISQGIRCADVADICVKALHDSTASNKSFDVGMRKEKKKEKNQQGIVGNRCIWVDSTLHMQLYGEDNEIPEF</sequence>
<reference evidence="2" key="1">
    <citation type="journal article" date="2022" name="Mol. Ecol. Resour.">
        <title>The genomes of chicory, endive, great burdock and yacon provide insights into Asteraceae palaeo-polyploidization history and plant inulin production.</title>
        <authorList>
            <person name="Fan W."/>
            <person name="Wang S."/>
            <person name="Wang H."/>
            <person name="Wang A."/>
            <person name="Jiang F."/>
            <person name="Liu H."/>
            <person name="Zhao H."/>
            <person name="Xu D."/>
            <person name="Zhang Y."/>
        </authorList>
    </citation>
    <scope>NUCLEOTIDE SEQUENCE [LARGE SCALE GENOMIC DNA]</scope>
    <source>
        <strain evidence="2">cv. Punajuju</strain>
    </source>
</reference>
<dbReference type="Proteomes" id="UP001055811">
    <property type="component" value="Linkage Group LG01"/>
</dbReference>
<name>A0ACB9GZS1_CICIN</name>
<reference evidence="1 2" key="2">
    <citation type="journal article" date="2022" name="Mol. Ecol. Resour.">
        <title>The genomes of chicory, endive, great burdock and yacon provide insights into Asteraceae paleo-polyploidization history and plant inulin production.</title>
        <authorList>
            <person name="Fan W."/>
            <person name="Wang S."/>
            <person name="Wang H."/>
            <person name="Wang A."/>
            <person name="Jiang F."/>
            <person name="Liu H."/>
            <person name="Zhao H."/>
            <person name="Xu D."/>
            <person name="Zhang Y."/>
        </authorList>
    </citation>
    <scope>NUCLEOTIDE SEQUENCE [LARGE SCALE GENOMIC DNA]</scope>
    <source>
        <strain evidence="2">cv. Punajuju</strain>
        <tissue evidence="1">Leaves</tissue>
    </source>
</reference>
<gene>
    <name evidence="1" type="ORF">L2E82_00961</name>
</gene>
<accession>A0ACB9GZS1</accession>